<keyword evidence="3" id="KW-1185">Reference proteome</keyword>
<dbReference type="InterPro" id="IPR051468">
    <property type="entry name" value="Fungal_SecMetab_SDRs"/>
</dbReference>
<comment type="caution">
    <text evidence="2">The sequence shown here is derived from an EMBL/GenBank/DDBJ whole genome shotgun (WGS) entry which is preliminary data.</text>
</comment>
<evidence type="ECO:0000313" key="3">
    <source>
        <dbReference type="Proteomes" id="UP000717696"/>
    </source>
</evidence>
<organism evidence="2 3">
    <name type="scientific">Dactylonectria estremocensis</name>
    <dbReference type="NCBI Taxonomy" id="1079267"/>
    <lineage>
        <taxon>Eukaryota</taxon>
        <taxon>Fungi</taxon>
        <taxon>Dikarya</taxon>
        <taxon>Ascomycota</taxon>
        <taxon>Pezizomycotina</taxon>
        <taxon>Sordariomycetes</taxon>
        <taxon>Hypocreomycetidae</taxon>
        <taxon>Hypocreales</taxon>
        <taxon>Nectriaceae</taxon>
        <taxon>Dactylonectria</taxon>
    </lineage>
</organism>
<dbReference type="EMBL" id="JAGMUU010000003">
    <property type="protein sequence ID" value="KAH7158037.1"/>
    <property type="molecule type" value="Genomic_DNA"/>
</dbReference>
<dbReference type="SUPFAM" id="SSF51735">
    <property type="entry name" value="NAD(P)-binding Rossmann-fold domains"/>
    <property type="match status" value="1"/>
</dbReference>
<dbReference type="Pfam" id="PF13561">
    <property type="entry name" value="adh_short_C2"/>
    <property type="match status" value="1"/>
</dbReference>
<dbReference type="GO" id="GO:0005737">
    <property type="term" value="C:cytoplasm"/>
    <property type="evidence" value="ECO:0007669"/>
    <property type="project" value="TreeGrafter"/>
</dbReference>
<name>A0A9P9FCI5_9HYPO</name>
<evidence type="ECO:0000256" key="1">
    <source>
        <dbReference type="ARBA" id="ARBA00006484"/>
    </source>
</evidence>
<dbReference type="InterPro" id="IPR036291">
    <property type="entry name" value="NAD(P)-bd_dom_sf"/>
</dbReference>
<dbReference type="Proteomes" id="UP000717696">
    <property type="component" value="Unassembled WGS sequence"/>
</dbReference>
<dbReference type="AlphaFoldDB" id="A0A9P9FCI5"/>
<gene>
    <name evidence="2" type="ORF">B0J13DRAFT_186884</name>
</gene>
<evidence type="ECO:0000313" key="2">
    <source>
        <dbReference type="EMBL" id="KAH7158037.1"/>
    </source>
</evidence>
<dbReference type="InterPro" id="IPR002347">
    <property type="entry name" value="SDR_fam"/>
</dbReference>
<dbReference type="OrthoDB" id="5296at2759"/>
<comment type="similarity">
    <text evidence="1">Belongs to the short-chain dehydrogenases/reductases (SDR) family.</text>
</comment>
<dbReference type="GO" id="GO:0016491">
    <property type="term" value="F:oxidoreductase activity"/>
    <property type="evidence" value="ECO:0007669"/>
    <property type="project" value="TreeGrafter"/>
</dbReference>
<protein>
    <submittedName>
        <fullName evidence="2">Uncharacterized protein</fullName>
    </submittedName>
</protein>
<sequence>MATPWVLVSPANRGIGYSLTRHLLRTTSLPILATARLKHDPDEVKASLLGDLSPKASQKNGDGLASRLSVVHADVTDEASLEAAAAKAAKLFPSSTHHLRLACALPGILHAEKNLRQVSAADSLESFRVNSVGALLLMKHFADFLPSRAGPELLAGPDADAVRLPGHATWLSMSARVGSTADNKAGGWYSYRASKAAVISLSKSLDLSLRIRSGDRAVAVSYHPGTVKTDFSREFWSGVPDEKLFTPDYAAQRLVDVVAGLEVGQRGRCWDWNGKEVPP</sequence>
<dbReference type="PANTHER" id="PTHR43544">
    <property type="entry name" value="SHORT-CHAIN DEHYDROGENASE/REDUCTASE"/>
    <property type="match status" value="1"/>
</dbReference>
<proteinExistence type="inferred from homology"/>
<dbReference type="Gene3D" id="3.40.50.720">
    <property type="entry name" value="NAD(P)-binding Rossmann-like Domain"/>
    <property type="match status" value="1"/>
</dbReference>
<accession>A0A9P9FCI5</accession>
<reference evidence="2" key="1">
    <citation type="journal article" date="2021" name="Nat. Commun.">
        <title>Genetic determinants of endophytism in the Arabidopsis root mycobiome.</title>
        <authorList>
            <person name="Mesny F."/>
            <person name="Miyauchi S."/>
            <person name="Thiergart T."/>
            <person name="Pickel B."/>
            <person name="Atanasova L."/>
            <person name="Karlsson M."/>
            <person name="Huettel B."/>
            <person name="Barry K.W."/>
            <person name="Haridas S."/>
            <person name="Chen C."/>
            <person name="Bauer D."/>
            <person name="Andreopoulos W."/>
            <person name="Pangilinan J."/>
            <person name="LaButti K."/>
            <person name="Riley R."/>
            <person name="Lipzen A."/>
            <person name="Clum A."/>
            <person name="Drula E."/>
            <person name="Henrissat B."/>
            <person name="Kohler A."/>
            <person name="Grigoriev I.V."/>
            <person name="Martin F.M."/>
            <person name="Hacquard S."/>
        </authorList>
    </citation>
    <scope>NUCLEOTIDE SEQUENCE</scope>
    <source>
        <strain evidence="2">MPI-CAGE-AT-0021</strain>
    </source>
</reference>
<dbReference type="PANTHER" id="PTHR43544:SF12">
    <property type="entry name" value="NAD(P)-BINDING ROSSMANN-FOLD SUPERFAMILY PROTEIN"/>
    <property type="match status" value="1"/>
</dbReference>